<accession>A0AAE3K769</accession>
<evidence type="ECO:0000256" key="1">
    <source>
        <dbReference type="SAM" id="Phobius"/>
    </source>
</evidence>
<keyword evidence="1" id="KW-0472">Membrane</keyword>
<keyword evidence="3" id="KW-1185">Reference proteome</keyword>
<name>A0AAE3K769_9EURY</name>
<comment type="caution">
    <text evidence="2">The sequence shown here is derived from an EMBL/GenBank/DDBJ whole genome shotgun (WGS) entry which is preliminary data.</text>
</comment>
<evidence type="ECO:0000313" key="2">
    <source>
        <dbReference type="EMBL" id="MCL9815698.1"/>
    </source>
</evidence>
<reference evidence="2" key="2">
    <citation type="submission" date="2022-02" db="EMBL/GenBank/DDBJ databases">
        <authorList>
            <person name="Elcheninov A.G."/>
            <person name="Sorokin D.Y."/>
            <person name="Kublanov I.V."/>
        </authorList>
    </citation>
    <scope>NUCLEOTIDE SEQUENCE</scope>
    <source>
        <strain evidence="2">AArc-St2</strain>
    </source>
</reference>
<feature type="transmembrane region" description="Helical" evidence="1">
    <location>
        <begin position="65"/>
        <end position="83"/>
    </location>
</feature>
<feature type="transmembrane region" description="Helical" evidence="1">
    <location>
        <begin position="89"/>
        <end position="106"/>
    </location>
</feature>
<keyword evidence="1" id="KW-1133">Transmembrane helix</keyword>
<feature type="transmembrane region" description="Helical" evidence="1">
    <location>
        <begin position="12"/>
        <end position="31"/>
    </location>
</feature>
<feature type="transmembrane region" description="Helical" evidence="1">
    <location>
        <begin position="37"/>
        <end position="58"/>
    </location>
</feature>
<keyword evidence="1" id="KW-0812">Transmembrane</keyword>
<dbReference type="EMBL" id="JAKRVX010000001">
    <property type="protein sequence ID" value="MCL9815698.1"/>
    <property type="molecule type" value="Genomic_DNA"/>
</dbReference>
<dbReference type="RefSeq" id="WP_250582562.1">
    <property type="nucleotide sequence ID" value="NZ_JAKRVX010000001.1"/>
</dbReference>
<protein>
    <submittedName>
        <fullName evidence="2">Uncharacterized protein</fullName>
    </submittedName>
</protein>
<gene>
    <name evidence="2" type="ORF">AArcSt2_01965</name>
</gene>
<proteinExistence type="predicted"/>
<evidence type="ECO:0000313" key="3">
    <source>
        <dbReference type="Proteomes" id="UP001203207"/>
    </source>
</evidence>
<dbReference type="AlphaFoldDB" id="A0AAE3K769"/>
<sequence>MAATQGRRLGTAIISIVTLLYGLTWIVAGLASHSQSVIGSFGPFVGIAVVLVAVGLWLHHPVGFFFTLALYGAGTLWTLTAVADGETDQVLSAIVGMVVVGYLLSIRAQFTPQQSATDTDIGTNES</sequence>
<organism evidence="2 3">
    <name type="scientific">Natronocalculus amylovorans</name>
    <dbReference type="NCBI Taxonomy" id="2917812"/>
    <lineage>
        <taxon>Archaea</taxon>
        <taxon>Methanobacteriati</taxon>
        <taxon>Methanobacteriota</taxon>
        <taxon>Stenosarchaea group</taxon>
        <taxon>Halobacteria</taxon>
        <taxon>Halobacteriales</taxon>
        <taxon>Haloferacaceae</taxon>
        <taxon>Natronocalculus</taxon>
    </lineage>
</organism>
<dbReference type="Proteomes" id="UP001203207">
    <property type="component" value="Unassembled WGS sequence"/>
</dbReference>
<reference evidence="2" key="1">
    <citation type="journal article" date="2022" name="Syst. Appl. Microbiol.">
        <title>Natronocalculus amylovorans gen. nov., sp. nov., and Natranaeroarchaeum aerophilus sp. nov., dominant culturable amylolytic natronoarchaea from hypersaline soda lakes in southwestern Siberia.</title>
        <authorList>
            <person name="Sorokin D.Y."/>
            <person name="Elcheninov A.G."/>
            <person name="Khizhniak T.V."/>
            <person name="Koenen M."/>
            <person name="Bale N.J."/>
            <person name="Damste J.S.S."/>
            <person name="Kublanov I.V."/>
        </authorList>
    </citation>
    <scope>NUCLEOTIDE SEQUENCE</scope>
    <source>
        <strain evidence="2">AArc-St2</strain>
    </source>
</reference>